<feature type="compositionally biased region" description="Low complexity" evidence="1">
    <location>
        <begin position="495"/>
        <end position="522"/>
    </location>
</feature>
<dbReference type="PROSITE" id="PS50835">
    <property type="entry name" value="IG_LIKE"/>
    <property type="match status" value="1"/>
</dbReference>
<comment type="caution">
    <text evidence="3">The sequence shown here is derived from an EMBL/GenBank/DDBJ whole genome shotgun (WGS) entry which is preliminary data.</text>
</comment>
<name>A0ABN8R793_9CNID</name>
<proteinExistence type="predicted"/>
<organism evidence="3 4">
    <name type="scientific">Porites lobata</name>
    <dbReference type="NCBI Taxonomy" id="104759"/>
    <lineage>
        <taxon>Eukaryota</taxon>
        <taxon>Metazoa</taxon>
        <taxon>Cnidaria</taxon>
        <taxon>Anthozoa</taxon>
        <taxon>Hexacorallia</taxon>
        <taxon>Scleractinia</taxon>
        <taxon>Fungiina</taxon>
        <taxon>Poritidae</taxon>
        <taxon>Porites</taxon>
    </lineage>
</organism>
<evidence type="ECO:0000259" key="2">
    <source>
        <dbReference type="PROSITE" id="PS50835"/>
    </source>
</evidence>
<evidence type="ECO:0000313" key="3">
    <source>
        <dbReference type="EMBL" id="CAH3174196.1"/>
    </source>
</evidence>
<dbReference type="Proteomes" id="UP001159405">
    <property type="component" value="Unassembled WGS sequence"/>
</dbReference>
<feature type="non-terminal residue" evidence="3">
    <location>
        <position position="1"/>
    </location>
</feature>
<reference evidence="3 4" key="1">
    <citation type="submission" date="2022-05" db="EMBL/GenBank/DDBJ databases">
        <authorList>
            <consortium name="Genoscope - CEA"/>
            <person name="William W."/>
        </authorList>
    </citation>
    <scope>NUCLEOTIDE SEQUENCE [LARGE SCALE GENOMIC DNA]</scope>
</reference>
<dbReference type="InterPro" id="IPR007110">
    <property type="entry name" value="Ig-like_dom"/>
</dbReference>
<dbReference type="EMBL" id="CALNXK010000188">
    <property type="protein sequence ID" value="CAH3174196.1"/>
    <property type="molecule type" value="Genomic_DNA"/>
</dbReference>
<keyword evidence="4" id="KW-1185">Reference proteome</keyword>
<protein>
    <recommendedName>
        <fullName evidence="2">Ig-like domain-containing protein</fullName>
    </recommendedName>
</protein>
<sequence length="539" mass="62025">VTRADSSCGSALEICSNEEIEFHCPLLDQAMKSNQYQSLIWSVFDPKNPSAEKENIFYCGENPLNCATYKLNIYNGRISVRSPVPGKLLLKHLTKNDLLTYTCEIQLKDINLGQLVCRMNITSSVYCMTAHTGQNVSLTPQKEREKQLSKNLLDEDIWWSMIEDNGRKCRFLYCNATAYCAFRKDPCYESRAEFFKRLEIEELSLTLTDVRQEDCGSVFQRQIHPNRLMKRRAKPWHELYTVKIQNVLPSVTRVDTSLEICSEEEIEFYCPPRDQAVKSNQYQSLLWSVFDPMNPSAKRENIFYCGQNPVNCHTYKLSSYDGRISVRSPVPGKLFLKHLTKNDLLTYTCQIQLKDINLDRLVYRVNISSSVYCLTARIGKNLSLTPQKFAEEQLSKTLFDEDIWWSMIEDNGKKCTFLYCNATSYCTFSNDPCYQSRPEFSKRLELKGLSLILTEVGQGDRGLVFQRRIHPNRLMKRGDKPWHELYTVKIQNVLPSDSDPSSTNPQSTPTDDSSTTYTPTPSTGCCQVSCSTFTVLAWF</sequence>
<feature type="region of interest" description="Disordered" evidence="1">
    <location>
        <begin position="494"/>
        <end position="522"/>
    </location>
</feature>
<accession>A0ABN8R793</accession>
<feature type="domain" description="Ig-like" evidence="2">
    <location>
        <begin position="249"/>
        <end position="368"/>
    </location>
</feature>
<gene>
    <name evidence="3" type="ORF">PLOB_00014663</name>
</gene>
<feature type="non-terminal residue" evidence="3">
    <location>
        <position position="539"/>
    </location>
</feature>
<evidence type="ECO:0000313" key="4">
    <source>
        <dbReference type="Proteomes" id="UP001159405"/>
    </source>
</evidence>
<evidence type="ECO:0000256" key="1">
    <source>
        <dbReference type="SAM" id="MobiDB-lite"/>
    </source>
</evidence>